<dbReference type="InterPro" id="IPR006311">
    <property type="entry name" value="TAT_signal"/>
</dbReference>
<dbReference type="Gene3D" id="3.40.190.10">
    <property type="entry name" value="Periplasmic binding protein-like II"/>
    <property type="match status" value="2"/>
</dbReference>
<protein>
    <submittedName>
        <fullName evidence="6">Uncharacterized protein</fullName>
    </submittedName>
</protein>
<comment type="subcellular location">
    <subcellularLocation>
        <location evidence="1">Periplasm</location>
    </subcellularLocation>
</comment>
<sequence length="388" mass="42672">MSKINKENRPITSEKLMNEFHRYQKGSITRRHFLEVTGLGAAMTVLGTAMPSLLPRKAHAFGNLGNRLVFATWPNYHNQVNLDEFTKMTGVHLQMNAFGSNEEMLAKLQAGGTGWDVFVPTNYTITNYVNLGLIQPLDLSRLPNYDGSANDPMFAKPATVNGTVYCVPKNWGTTGFIVNTKKIKSSPKSWKDFFDVTMGAGSGHTIVHDYQLTTIGGALCALGYSFNSIDPKELAEAEALLIKSKPHMFAITSDYQPGMRSGDAWMSICWNGDATQLKNDLPEMDYVIATDGGEIWTDFYAIPKDAPHLDAAYAFINYLQDPYIQAREASVHGYAPTDSRAIALQPDSLGSDPILHPAAELMNGLEFGAAQTMTDPVRAEVIARFKSA</sequence>
<dbReference type="GO" id="GO:0019808">
    <property type="term" value="F:polyamine binding"/>
    <property type="evidence" value="ECO:0007669"/>
    <property type="project" value="InterPro"/>
</dbReference>
<name>A0A381THZ8_9ZZZZ</name>
<evidence type="ECO:0000313" key="6">
    <source>
        <dbReference type="EMBL" id="SVA15745.1"/>
    </source>
</evidence>
<reference evidence="6" key="1">
    <citation type="submission" date="2018-05" db="EMBL/GenBank/DDBJ databases">
        <authorList>
            <person name="Lanie J.A."/>
            <person name="Ng W.-L."/>
            <person name="Kazmierczak K.M."/>
            <person name="Andrzejewski T.M."/>
            <person name="Davidsen T.M."/>
            <person name="Wayne K.J."/>
            <person name="Tettelin H."/>
            <person name="Glass J.I."/>
            <person name="Rusch D."/>
            <person name="Podicherti R."/>
            <person name="Tsui H.-C.T."/>
            <person name="Winkler M.E."/>
        </authorList>
    </citation>
    <scope>NUCLEOTIDE SEQUENCE</scope>
</reference>
<dbReference type="InterPro" id="IPR006059">
    <property type="entry name" value="SBP"/>
</dbReference>
<dbReference type="NCBIfam" id="TIGR01409">
    <property type="entry name" value="TAT_signal_seq"/>
    <property type="match status" value="1"/>
</dbReference>
<evidence type="ECO:0000256" key="5">
    <source>
        <dbReference type="SAM" id="Phobius"/>
    </source>
</evidence>
<keyword evidence="4" id="KW-0574">Periplasm</keyword>
<evidence type="ECO:0000256" key="3">
    <source>
        <dbReference type="ARBA" id="ARBA00022729"/>
    </source>
</evidence>
<keyword evidence="3" id="KW-0732">Signal</keyword>
<proteinExistence type="predicted"/>
<organism evidence="6">
    <name type="scientific">marine metagenome</name>
    <dbReference type="NCBI Taxonomy" id="408172"/>
    <lineage>
        <taxon>unclassified sequences</taxon>
        <taxon>metagenomes</taxon>
        <taxon>ecological metagenomes</taxon>
    </lineage>
</organism>
<dbReference type="InterPro" id="IPR001188">
    <property type="entry name" value="Sperm_putr-bd"/>
</dbReference>
<evidence type="ECO:0000256" key="4">
    <source>
        <dbReference type="ARBA" id="ARBA00022764"/>
    </source>
</evidence>
<dbReference type="AlphaFoldDB" id="A0A381THZ8"/>
<dbReference type="GO" id="GO:0015846">
    <property type="term" value="P:polyamine transport"/>
    <property type="evidence" value="ECO:0007669"/>
    <property type="project" value="InterPro"/>
</dbReference>
<gene>
    <name evidence="6" type="ORF">METZ01_LOCUS68599</name>
</gene>
<dbReference type="PANTHER" id="PTHR30222">
    <property type="entry name" value="SPERMIDINE/PUTRESCINE-BINDING PERIPLASMIC PROTEIN"/>
    <property type="match status" value="1"/>
</dbReference>
<dbReference type="CDD" id="cd13590">
    <property type="entry name" value="PBP2_PotD_PotF_like"/>
    <property type="match status" value="1"/>
</dbReference>
<accession>A0A381THZ8</accession>
<dbReference type="SUPFAM" id="SSF53850">
    <property type="entry name" value="Periplasmic binding protein-like II"/>
    <property type="match status" value="1"/>
</dbReference>
<keyword evidence="5" id="KW-0472">Membrane</keyword>
<dbReference type="PRINTS" id="PR00909">
    <property type="entry name" value="SPERMDNBNDNG"/>
</dbReference>
<dbReference type="PROSITE" id="PS51318">
    <property type="entry name" value="TAT"/>
    <property type="match status" value="1"/>
</dbReference>
<dbReference type="GO" id="GO:0042597">
    <property type="term" value="C:periplasmic space"/>
    <property type="evidence" value="ECO:0007669"/>
    <property type="project" value="UniProtKB-SubCell"/>
</dbReference>
<dbReference type="EMBL" id="UINC01004630">
    <property type="protein sequence ID" value="SVA15745.1"/>
    <property type="molecule type" value="Genomic_DNA"/>
</dbReference>
<evidence type="ECO:0000256" key="1">
    <source>
        <dbReference type="ARBA" id="ARBA00004418"/>
    </source>
</evidence>
<keyword evidence="5" id="KW-1133">Transmembrane helix</keyword>
<keyword evidence="5" id="KW-0812">Transmembrane</keyword>
<dbReference type="PANTHER" id="PTHR30222:SF17">
    <property type="entry name" value="SPERMIDINE_PUTRESCINE-BINDING PERIPLASMIC PROTEIN"/>
    <property type="match status" value="1"/>
</dbReference>
<dbReference type="InterPro" id="IPR019546">
    <property type="entry name" value="TAT_signal_bac_arc"/>
</dbReference>
<feature type="transmembrane region" description="Helical" evidence="5">
    <location>
        <begin position="32"/>
        <end position="54"/>
    </location>
</feature>
<dbReference type="Pfam" id="PF13416">
    <property type="entry name" value="SBP_bac_8"/>
    <property type="match status" value="1"/>
</dbReference>
<evidence type="ECO:0000256" key="2">
    <source>
        <dbReference type="ARBA" id="ARBA00022448"/>
    </source>
</evidence>
<keyword evidence="2" id="KW-0813">Transport</keyword>